<gene>
    <name evidence="1" type="ORF">C1645_839363</name>
</gene>
<keyword evidence="2" id="KW-1185">Reference proteome</keyword>
<protein>
    <recommendedName>
        <fullName evidence="3">HCP-like protein</fullName>
    </recommendedName>
</protein>
<dbReference type="InterPro" id="IPR011990">
    <property type="entry name" value="TPR-like_helical_dom_sf"/>
</dbReference>
<dbReference type="Pfam" id="PF08238">
    <property type="entry name" value="Sel1"/>
    <property type="match status" value="2"/>
</dbReference>
<reference evidence="1 2" key="1">
    <citation type="submission" date="2018-06" db="EMBL/GenBank/DDBJ databases">
        <title>Comparative genomics reveals the genomic features of Rhizophagus irregularis, R. cerebriforme, R. diaphanum and Gigaspora rosea, and their symbiotic lifestyle signature.</title>
        <authorList>
            <person name="Morin E."/>
            <person name="San Clemente H."/>
            <person name="Chen E.C.H."/>
            <person name="De La Providencia I."/>
            <person name="Hainaut M."/>
            <person name="Kuo A."/>
            <person name="Kohler A."/>
            <person name="Murat C."/>
            <person name="Tang N."/>
            <person name="Roy S."/>
            <person name="Loubradou J."/>
            <person name="Henrissat B."/>
            <person name="Grigoriev I.V."/>
            <person name="Corradi N."/>
            <person name="Roux C."/>
            <person name="Martin F.M."/>
        </authorList>
    </citation>
    <scope>NUCLEOTIDE SEQUENCE [LARGE SCALE GENOMIC DNA]</scope>
    <source>
        <strain evidence="1 2">DAOM 227022</strain>
    </source>
</reference>
<dbReference type="EMBL" id="QKYT01001056">
    <property type="protein sequence ID" value="RIA80063.1"/>
    <property type="molecule type" value="Genomic_DNA"/>
</dbReference>
<proteinExistence type="predicted"/>
<evidence type="ECO:0008006" key="3">
    <source>
        <dbReference type="Google" id="ProtNLM"/>
    </source>
</evidence>
<organism evidence="1 2">
    <name type="scientific">Glomus cerebriforme</name>
    <dbReference type="NCBI Taxonomy" id="658196"/>
    <lineage>
        <taxon>Eukaryota</taxon>
        <taxon>Fungi</taxon>
        <taxon>Fungi incertae sedis</taxon>
        <taxon>Mucoromycota</taxon>
        <taxon>Glomeromycotina</taxon>
        <taxon>Glomeromycetes</taxon>
        <taxon>Glomerales</taxon>
        <taxon>Glomeraceae</taxon>
        <taxon>Glomus</taxon>
    </lineage>
</organism>
<dbReference type="PANTHER" id="PTHR45011:SF1">
    <property type="entry name" value="DAP3-BINDING CELL DEATH ENHANCER 1"/>
    <property type="match status" value="1"/>
</dbReference>
<sequence>YCYQYGKGVDKNVTKAFEWYVKSATAGYAQGQHYLGYCYQYGKGVNKNEKKAFEWYLKAAEGGNKLAQSKIEGYNLVKELIKKVDKSANWCKKTIDNNGIKDNEFYFIMLN</sequence>
<evidence type="ECO:0000313" key="2">
    <source>
        <dbReference type="Proteomes" id="UP000265703"/>
    </source>
</evidence>
<dbReference type="AlphaFoldDB" id="A0A397S0U8"/>
<comment type="caution">
    <text evidence="1">The sequence shown here is derived from an EMBL/GenBank/DDBJ whole genome shotgun (WGS) entry which is preliminary data.</text>
</comment>
<dbReference type="InterPro" id="IPR052748">
    <property type="entry name" value="ISR_Activator"/>
</dbReference>
<dbReference type="SUPFAM" id="SSF81901">
    <property type="entry name" value="HCP-like"/>
    <property type="match status" value="1"/>
</dbReference>
<feature type="non-terminal residue" evidence="1">
    <location>
        <position position="1"/>
    </location>
</feature>
<accession>A0A397S0U8</accession>
<dbReference type="Proteomes" id="UP000265703">
    <property type="component" value="Unassembled WGS sequence"/>
</dbReference>
<name>A0A397S0U8_9GLOM</name>
<dbReference type="STRING" id="658196.A0A397S0U8"/>
<evidence type="ECO:0000313" key="1">
    <source>
        <dbReference type="EMBL" id="RIA80063.1"/>
    </source>
</evidence>
<dbReference type="InterPro" id="IPR006597">
    <property type="entry name" value="Sel1-like"/>
</dbReference>
<dbReference type="SMART" id="SM00671">
    <property type="entry name" value="SEL1"/>
    <property type="match status" value="2"/>
</dbReference>
<dbReference type="PANTHER" id="PTHR45011">
    <property type="entry name" value="DAP3-BINDING CELL DEATH ENHANCER 1"/>
    <property type="match status" value="1"/>
</dbReference>
<dbReference type="Gene3D" id="1.25.40.10">
    <property type="entry name" value="Tetratricopeptide repeat domain"/>
    <property type="match status" value="1"/>
</dbReference>
<dbReference type="OrthoDB" id="2384430at2759"/>